<dbReference type="RefSeq" id="WP_142832772.1">
    <property type="nucleotide sequence ID" value="NZ_VFSV01000001.1"/>
</dbReference>
<dbReference type="EMBL" id="VFSV01000001">
    <property type="protein sequence ID" value="TRD23450.1"/>
    <property type="molecule type" value="Genomic_DNA"/>
</dbReference>
<keyword evidence="3 5" id="KW-1133">Transmembrane helix</keyword>
<evidence type="ECO:0000313" key="8">
    <source>
        <dbReference type="Proteomes" id="UP000318590"/>
    </source>
</evidence>
<evidence type="ECO:0000256" key="2">
    <source>
        <dbReference type="ARBA" id="ARBA00022692"/>
    </source>
</evidence>
<dbReference type="InterPro" id="IPR000620">
    <property type="entry name" value="EamA_dom"/>
</dbReference>
<dbReference type="PANTHER" id="PTHR32322:SF9">
    <property type="entry name" value="AMINO-ACID METABOLITE EFFLUX PUMP-RELATED"/>
    <property type="match status" value="1"/>
</dbReference>
<evidence type="ECO:0000256" key="3">
    <source>
        <dbReference type="ARBA" id="ARBA00022989"/>
    </source>
</evidence>
<sequence>MRLSLTTALVMIAFAANSLLNRAAVEGGHAAPLDFALVRLISGAVVLGVLVGLSGGGLVRAFDWRNVAALSLYMLGFSLAYVSLPAGAGALILFAAVQVTMFSGGVLVAEEIPMRRWVGVLAALSGLIWMLWPGEAALSPRHGILMAIAGIGWGIYSLRGRGTSAPMRMTATSFIGAVPVVGLVWLVWPGGGMDAVGWWLAILCGAVTSGLGYALWYQVLPRLGASRAALAQLTVPVIAVGAGVVLLGEALSLRLILSCAVVIGGVALGLSRPRL</sequence>
<comment type="subcellular location">
    <subcellularLocation>
        <location evidence="1">Membrane</location>
        <topology evidence="1">Multi-pass membrane protein</topology>
    </subcellularLocation>
</comment>
<protein>
    <submittedName>
        <fullName evidence="7">DMT family transporter</fullName>
    </submittedName>
</protein>
<feature type="domain" description="EamA" evidence="6">
    <location>
        <begin position="144"/>
        <end position="268"/>
    </location>
</feature>
<feature type="transmembrane region" description="Helical" evidence="5">
    <location>
        <begin position="66"/>
        <end position="84"/>
    </location>
</feature>
<dbReference type="SUPFAM" id="SSF103481">
    <property type="entry name" value="Multidrug resistance efflux transporter EmrE"/>
    <property type="match status" value="1"/>
</dbReference>
<keyword evidence="2 5" id="KW-0812">Transmembrane</keyword>
<evidence type="ECO:0000256" key="1">
    <source>
        <dbReference type="ARBA" id="ARBA00004141"/>
    </source>
</evidence>
<name>A0A547QAR5_9RHOB</name>
<feature type="transmembrane region" description="Helical" evidence="5">
    <location>
        <begin position="196"/>
        <end position="216"/>
    </location>
</feature>
<evidence type="ECO:0000313" key="7">
    <source>
        <dbReference type="EMBL" id="TRD23450.1"/>
    </source>
</evidence>
<comment type="caution">
    <text evidence="7">The sequence shown here is derived from an EMBL/GenBank/DDBJ whole genome shotgun (WGS) entry which is preliminary data.</text>
</comment>
<feature type="transmembrane region" description="Helical" evidence="5">
    <location>
        <begin position="38"/>
        <end position="59"/>
    </location>
</feature>
<dbReference type="GO" id="GO:0016020">
    <property type="term" value="C:membrane"/>
    <property type="evidence" value="ECO:0007669"/>
    <property type="project" value="UniProtKB-SubCell"/>
</dbReference>
<keyword evidence="4 5" id="KW-0472">Membrane</keyword>
<evidence type="ECO:0000256" key="5">
    <source>
        <dbReference type="SAM" id="Phobius"/>
    </source>
</evidence>
<dbReference type="Proteomes" id="UP000318590">
    <property type="component" value="Unassembled WGS sequence"/>
</dbReference>
<dbReference type="OrthoDB" id="321830at2"/>
<feature type="transmembrane region" description="Helical" evidence="5">
    <location>
        <begin position="90"/>
        <end position="109"/>
    </location>
</feature>
<accession>A0A547QAR5</accession>
<evidence type="ECO:0000256" key="4">
    <source>
        <dbReference type="ARBA" id="ARBA00023136"/>
    </source>
</evidence>
<feature type="transmembrane region" description="Helical" evidence="5">
    <location>
        <begin position="116"/>
        <end position="132"/>
    </location>
</feature>
<keyword evidence="8" id="KW-1185">Reference proteome</keyword>
<dbReference type="PANTHER" id="PTHR32322">
    <property type="entry name" value="INNER MEMBRANE TRANSPORTER"/>
    <property type="match status" value="1"/>
</dbReference>
<feature type="transmembrane region" description="Helical" evidence="5">
    <location>
        <begin position="170"/>
        <end position="190"/>
    </location>
</feature>
<feature type="transmembrane region" description="Helical" evidence="5">
    <location>
        <begin position="228"/>
        <end position="247"/>
    </location>
</feature>
<dbReference type="AlphaFoldDB" id="A0A547QAR5"/>
<feature type="transmembrane region" description="Helical" evidence="5">
    <location>
        <begin position="138"/>
        <end position="158"/>
    </location>
</feature>
<proteinExistence type="predicted"/>
<evidence type="ECO:0000259" key="6">
    <source>
        <dbReference type="Pfam" id="PF00892"/>
    </source>
</evidence>
<feature type="transmembrane region" description="Helical" evidence="5">
    <location>
        <begin position="253"/>
        <end position="270"/>
    </location>
</feature>
<dbReference type="Pfam" id="PF00892">
    <property type="entry name" value="EamA"/>
    <property type="match status" value="1"/>
</dbReference>
<dbReference type="InterPro" id="IPR050638">
    <property type="entry name" value="AA-Vitamin_Transporters"/>
</dbReference>
<reference evidence="7 8" key="1">
    <citation type="submission" date="2019-06" db="EMBL/GenBank/DDBJ databases">
        <title>Paenimaribius caenipelagi gen. nov., sp. nov., isolated from a tidal flat.</title>
        <authorList>
            <person name="Yoon J.-H."/>
        </authorList>
    </citation>
    <scope>NUCLEOTIDE SEQUENCE [LARGE SCALE GENOMIC DNA]</scope>
    <source>
        <strain evidence="7 8">JBTF-M29</strain>
    </source>
</reference>
<organism evidence="7 8">
    <name type="scientific">Palleronia caenipelagi</name>
    <dbReference type="NCBI Taxonomy" id="2489174"/>
    <lineage>
        <taxon>Bacteria</taxon>
        <taxon>Pseudomonadati</taxon>
        <taxon>Pseudomonadota</taxon>
        <taxon>Alphaproteobacteria</taxon>
        <taxon>Rhodobacterales</taxon>
        <taxon>Roseobacteraceae</taxon>
        <taxon>Palleronia</taxon>
    </lineage>
</organism>
<dbReference type="InterPro" id="IPR037185">
    <property type="entry name" value="EmrE-like"/>
</dbReference>
<gene>
    <name evidence="7" type="ORF">FEV53_00070</name>
</gene>